<gene>
    <name evidence="1" type="ORF">SAMN05192589_12719</name>
</gene>
<dbReference type="RefSeq" id="WP_139160513.1">
    <property type="nucleotide sequence ID" value="NZ_FMZC01000027.1"/>
</dbReference>
<proteinExistence type="predicted"/>
<dbReference type="AlphaFoldDB" id="A0A1G7F7P9"/>
<evidence type="ECO:0000313" key="2">
    <source>
        <dbReference type="Proteomes" id="UP000198781"/>
    </source>
</evidence>
<dbReference type="Proteomes" id="UP000198781">
    <property type="component" value="Unassembled WGS sequence"/>
</dbReference>
<sequence length="281" mass="31243">MQQQDLLRSACAALGMTQKELADRMATSWETFRKWLMPPDSGSYREMPHTAWQLVCEILAHERLKTSVMKSLVKVPNGHYNQGLIERVLNMNNDDQSGQFGDTQEFTLETKAGRFFQAGIQLVGRGIYTPMLSRQPKESKSYASAFYDTLAIRGGTGLDGQLLELVERANARITANGQDPIAKLHVHSGPVLLSKDQIQTLVGPDVSVEQLAESIELKVSRHSSGRLTLMRKDEGMTMFRDCDGPLFANVDHAAFYRAVAHTLHALHSDGHKVSYADTLAN</sequence>
<name>A0A1G7F7P9_9BURK</name>
<evidence type="ECO:0000313" key="1">
    <source>
        <dbReference type="EMBL" id="SDE71836.1"/>
    </source>
</evidence>
<dbReference type="EMBL" id="FMZC01000027">
    <property type="protein sequence ID" value="SDE71836.1"/>
    <property type="molecule type" value="Genomic_DNA"/>
</dbReference>
<reference evidence="1 2" key="1">
    <citation type="submission" date="2016-10" db="EMBL/GenBank/DDBJ databases">
        <authorList>
            <person name="de Groot N.N."/>
        </authorList>
    </citation>
    <scope>NUCLEOTIDE SEQUENCE [LARGE SCALE GENOMIC DNA]</scope>
    <source>
        <strain evidence="1 2">DSM 16619</strain>
    </source>
</reference>
<accession>A0A1G7F7P9</accession>
<protein>
    <submittedName>
        <fullName evidence="1">Uncharacterized protein</fullName>
    </submittedName>
</protein>
<organism evidence="1 2">
    <name type="scientific">Paracidovorax valerianellae</name>
    <dbReference type="NCBI Taxonomy" id="187868"/>
    <lineage>
        <taxon>Bacteria</taxon>
        <taxon>Pseudomonadati</taxon>
        <taxon>Pseudomonadota</taxon>
        <taxon>Betaproteobacteria</taxon>
        <taxon>Burkholderiales</taxon>
        <taxon>Comamonadaceae</taxon>
        <taxon>Paracidovorax</taxon>
    </lineage>
</organism>
<dbReference type="STRING" id="187868.SAMN05192589_12719"/>
<keyword evidence="2" id="KW-1185">Reference proteome</keyword>
<dbReference type="OrthoDB" id="9774690at2"/>